<evidence type="ECO:0000313" key="3">
    <source>
        <dbReference type="EMBL" id="GIG32673.1"/>
    </source>
</evidence>
<reference evidence="4 5" key="1">
    <citation type="submission" date="2020-07" db="EMBL/GenBank/DDBJ databases">
        <title>Sequencing the genomes of 1000 actinobacteria strains.</title>
        <authorList>
            <person name="Klenk H.-P."/>
        </authorList>
    </citation>
    <scope>NUCLEOTIDE SEQUENCE [LARGE SCALE GENOMIC DNA]</scope>
    <source>
        <strain evidence="4 5">DSM 24482</strain>
    </source>
</reference>
<dbReference type="EC" id="1.3.3.4" evidence="4"/>
<keyword evidence="4" id="KW-0560">Oxidoreductase</keyword>
<evidence type="ECO:0000313" key="6">
    <source>
        <dbReference type="Proteomes" id="UP000618382"/>
    </source>
</evidence>
<feature type="domain" description="Amine oxidase" evidence="2">
    <location>
        <begin position="24"/>
        <end position="491"/>
    </location>
</feature>
<comment type="caution">
    <text evidence="4">The sequence shown here is derived from an EMBL/GenBank/DDBJ whole genome shotgun (WGS) entry which is preliminary data.</text>
</comment>
<dbReference type="EMBL" id="BONN01000004">
    <property type="protein sequence ID" value="GIG32673.1"/>
    <property type="molecule type" value="Genomic_DNA"/>
</dbReference>
<dbReference type="Proteomes" id="UP000577956">
    <property type="component" value="Unassembled WGS sequence"/>
</dbReference>
<evidence type="ECO:0000313" key="5">
    <source>
        <dbReference type="Proteomes" id="UP000577956"/>
    </source>
</evidence>
<evidence type="ECO:0000259" key="2">
    <source>
        <dbReference type="Pfam" id="PF01593"/>
    </source>
</evidence>
<dbReference type="Gene3D" id="3.50.50.60">
    <property type="entry name" value="FAD/NAD(P)-binding domain"/>
    <property type="match status" value="1"/>
</dbReference>
<dbReference type="PANTHER" id="PTHR42923:SF3">
    <property type="entry name" value="PROTOPORPHYRINOGEN OXIDASE"/>
    <property type="match status" value="1"/>
</dbReference>
<dbReference type="EMBL" id="JACCBK010000001">
    <property type="protein sequence ID" value="NYD86436.1"/>
    <property type="molecule type" value="Genomic_DNA"/>
</dbReference>
<accession>A0A7Y9JY07</accession>
<dbReference type="Gene3D" id="3.90.660.20">
    <property type="entry name" value="Protoporphyrinogen oxidase, mitochondrial, domain 2"/>
    <property type="match status" value="1"/>
</dbReference>
<protein>
    <submittedName>
        <fullName evidence="3 4">Protoporphyrinogen oxidase</fullName>
        <ecNumber evidence="4">1.3.3.4</ecNumber>
    </submittedName>
</protein>
<dbReference type="PRINTS" id="PR00411">
    <property type="entry name" value="PNDRDTASEI"/>
</dbReference>
<dbReference type="SUPFAM" id="SSF51905">
    <property type="entry name" value="FAD/NAD(P)-binding domain"/>
    <property type="match status" value="1"/>
</dbReference>
<dbReference type="PANTHER" id="PTHR42923">
    <property type="entry name" value="PROTOPORPHYRINOGEN OXIDASE"/>
    <property type="match status" value="1"/>
</dbReference>
<evidence type="ECO:0000256" key="1">
    <source>
        <dbReference type="SAM" id="MobiDB-lite"/>
    </source>
</evidence>
<dbReference type="RefSeq" id="WP_170208941.1">
    <property type="nucleotide sequence ID" value="NZ_BAABFI010000001.1"/>
</dbReference>
<gene>
    <name evidence="4" type="ORF">BKA21_001985</name>
    <name evidence="3" type="ORF">Col01nite_18320</name>
</gene>
<dbReference type="Proteomes" id="UP000618382">
    <property type="component" value="Unassembled WGS sequence"/>
</dbReference>
<dbReference type="InterPro" id="IPR002937">
    <property type="entry name" value="Amino_oxidase"/>
</dbReference>
<dbReference type="AlphaFoldDB" id="A0A7Y9JY07"/>
<dbReference type="Gene3D" id="1.10.3110.10">
    <property type="entry name" value="protoporphyrinogen ix oxidase, domain 3"/>
    <property type="match status" value="1"/>
</dbReference>
<keyword evidence="6" id="KW-1185">Reference proteome</keyword>
<dbReference type="GO" id="GO:0004729">
    <property type="term" value="F:oxygen-dependent protoporphyrinogen oxidase activity"/>
    <property type="evidence" value="ECO:0007669"/>
    <property type="project" value="UniProtKB-EC"/>
</dbReference>
<evidence type="ECO:0000313" key="4">
    <source>
        <dbReference type="EMBL" id="NYD86436.1"/>
    </source>
</evidence>
<feature type="region of interest" description="Disordered" evidence="1">
    <location>
        <begin position="384"/>
        <end position="406"/>
    </location>
</feature>
<dbReference type="Pfam" id="PF01593">
    <property type="entry name" value="Amino_oxidase"/>
    <property type="match status" value="1"/>
</dbReference>
<reference evidence="3 6" key="2">
    <citation type="submission" date="2021-01" db="EMBL/GenBank/DDBJ databases">
        <title>Whole genome shotgun sequence of Cellulomonas oligotrophica NBRC 109435.</title>
        <authorList>
            <person name="Komaki H."/>
            <person name="Tamura T."/>
        </authorList>
    </citation>
    <scope>NUCLEOTIDE SEQUENCE [LARGE SCALE GENOMIC DNA]</scope>
    <source>
        <strain evidence="3 6">NBRC 109435</strain>
    </source>
</reference>
<proteinExistence type="predicted"/>
<dbReference type="SUPFAM" id="SSF54373">
    <property type="entry name" value="FAD-linked reductases, C-terminal domain"/>
    <property type="match status" value="1"/>
</dbReference>
<name>A0A7Y9JY07_9CELL</name>
<organism evidence="4 5">
    <name type="scientific">Cellulomonas oligotrophica</name>
    <dbReference type="NCBI Taxonomy" id="931536"/>
    <lineage>
        <taxon>Bacteria</taxon>
        <taxon>Bacillati</taxon>
        <taxon>Actinomycetota</taxon>
        <taxon>Actinomycetes</taxon>
        <taxon>Micrococcales</taxon>
        <taxon>Cellulomonadaceae</taxon>
        <taxon>Cellulomonas</taxon>
    </lineage>
</organism>
<feature type="compositionally biased region" description="Low complexity" evidence="1">
    <location>
        <begin position="390"/>
        <end position="406"/>
    </location>
</feature>
<dbReference type="InterPro" id="IPR050464">
    <property type="entry name" value="Zeta_carotene_desat/Oxidored"/>
</dbReference>
<sequence>MGADGSEAVVDATWDAVVVGAGVGGLVAARDLARAGLRTLVLDARDAPGGAVRAHVVDGLRLDAGAESYATRGGTVAPLLDELGLADDVVAPEPRGSWVHLTDRDGPLPRTGLLGVPARPWAPDVRRTLGLAASLRACLDLVLPARVGAGAPTLGALVRARMGSAVVDRLVHPVVGGVHAADPDDVTVDSAAPGLTAAMARSRGSLARAVGSLRAGAPAGAAVQGLRGGMHRVVDALVTQVTAHGGVVLPRTRAAAVSREGDGVLRVRLESTRTGGAPGGDRSVRTARLVLAAPVPGLLDGLDGQDLAGVVTDDGMPVSLVTLVLDLPALDAAPRGTGVLVGPGADDVGAKALTHATAKWAWLAQAAGPGRHVVRLSYGRAGDPVPAPSSPAASSSAPAPSATATDAALPDAVRTALHDASRLLGVAIPVEALRAHAVVRWTQSLPRPSAAHQRAVARVRAAVSAMPGVAVCGAWVAGNGLASVVPDARTAAASVLAPAAVDAAAE</sequence>
<dbReference type="InterPro" id="IPR036188">
    <property type="entry name" value="FAD/NAD-bd_sf"/>
</dbReference>